<proteinExistence type="predicted"/>
<accession>A0A6C0HS80</accession>
<sequence length="266" mass="31496">MKEVFVACKKNGKLLFKNIHEIQTRNISTMKCMYEADKIYNWGDFVITIRTSDTCANHEYGYAKNTLYRLIPDFNFWGWPEVGINNYSVTVNEIMMAGEEPFLSNKIGWIGNLNTSIIRKKLFNFSKKYPTMMDIISMKWSQSTLLKLNATQYLSMTDLVKKYAFLIDVEGYGYSGRLKYLLWSQRPILVVDRPYKEYFFENLKEWEHYIPVKRDLTDLHEKMMWCFTNTEKANEIAQNALTFSKKHLTREACYAKWNDVIQTLSK</sequence>
<dbReference type="Pfam" id="PF05686">
    <property type="entry name" value="Glyco_transf_90"/>
    <property type="match status" value="1"/>
</dbReference>
<organism evidence="3">
    <name type="scientific">viral metagenome</name>
    <dbReference type="NCBI Taxonomy" id="1070528"/>
    <lineage>
        <taxon>unclassified sequences</taxon>
        <taxon>metagenomes</taxon>
        <taxon>organismal metagenomes</taxon>
    </lineage>
</organism>
<dbReference type="PANTHER" id="PTHR12203">
    <property type="entry name" value="KDEL LYS-ASP-GLU-LEU CONTAINING - RELATED"/>
    <property type="match status" value="1"/>
</dbReference>
<keyword evidence="1" id="KW-0808">Transferase</keyword>
<dbReference type="AlphaFoldDB" id="A0A6C0HS80"/>
<dbReference type="PANTHER" id="PTHR12203:SF35">
    <property type="entry name" value="PROTEIN O-GLUCOSYLTRANSFERASE 1"/>
    <property type="match status" value="1"/>
</dbReference>
<evidence type="ECO:0000259" key="2">
    <source>
        <dbReference type="SMART" id="SM00672"/>
    </source>
</evidence>
<protein>
    <recommendedName>
        <fullName evidence="2">Glycosyl transferase CAP10 domain-containing protein</fullName>
    </recommendedName>
</protein>
<dbReference type="GO" id="GO:0016740">
    <property type="term" value="F:transferase activity"/>
    <property type="evidence" value="ECO:0007669"/>
    <property type="project" value="UniProtKB-KW"/>
</dbReference>
<evidence type="ECO:0000256" key="1">
    <source>
        <dbReference type="ARBA" id="ARBA00022679"/>
    </source>
</evidence>
<dbReference type="InterPro" id="IPR051091">
    <property type="entry name" value="O-Glucosyltr/Glycosyltrsf_90"/>
</dbReference>
<reference evidence="3" key="1">
    <citation type="journal article" date="2020" name="Nature">
        <title>Giant virus diversity and host interactions through global metagenomics.</title>
        <authorList>
            <person name="Schulz F."/>
            <person name="Roux S."/>
            <person name="Paez-Espino D."/>
            <person name="Jungbluth S."/>
            <person name="Walsh D.A."/>
            <person name="Denef V.J."/>
            <person name="McMahon K.D."/>
            <person name="Konstantinidis K.T."/>
            <person name="Eloe-Fadrosh E.A."/>
            <person name="Kyrpides N.C."/>
            <person name="Woyke T."/>
        </authorList>
    </citation>
    <scope>NUCLEOTIDE SEQUENCE</scope>
    <source>
        <strain evidence="3">GVMAG-M-3300023184-167</strain>
    </source>
</reference>
<dbReference type="InterPro" id="IPR006598">
    <property type="entry name" value="CAP10"/>
</dbReference>
<dbReference type="EMBL" id="MN740008">
    <property type="protein sequence ID" value="QHT83369.1"/>
    <property type="molecule type" value="Genomic_DNA"/>
</dbReference>
<evidence type="ECO:0000313" key="3">
    <source>
        <dbReference type="EMBL" id="QHT83369.1"/>
    </source>
</evidence>
<dbReference type="SMART" id="SM00672">
    <property type="entry name" value="CAP10"/>
    <property type="match status" value="1"/>
</dbReference>
<name>A0A6C0HS80_9ZZZZ</name>
<feature type="domain" description="Glycosyl transferase CAP10" evidence="2">
    <location>
        <begin position="44"/>
        <end position="266"/>
    </location>
</feature>